<dbReference type="OrthoDB" id="9815830at2"/>
<keyword evidence="10" id="KW-0406">Ion transport</keyword>
<organism evidence="11 12">
    <name type="scientific">Sporosarcina globispora</name>
    <name type="common">Bacillus globisporus</name>
    <dbReference type="NCBI Taxonomy" id="1459"/>
    <lineage>
        <taxon>Bacteria</taxon>
        <taxon>Bacillati</taxon>
        <taxon>Bacillota</taxon>
        <taxon>Bacilli</taxon>
        <taxon>Bacillales</taxon>
        <taxon>Caryophanaceae</taxon>
        <taxon>Sporosarcina</taxon>
    </lineage>
</organism>
<sequence length="136" mass="14590">MGQTKRNGGIEMVYLLVGAAGFLGSSLRYSIGVFLFHESAVFPFATLTVNLLGSFLLAWLMTGLFVRFSLPAHIKTALGTGFVGSFTTFSTLSVETVTLFLHGKIVLAVLYVAASVFGGLWMSRLGFQVRKGEEAG</sequence>
<dbReference type="PANTHER" id="PTHR28259:SF1">
    <property type="entry name" value="FLUORIDE EXPORT PROTEIN 1-RELATED"/>
    <property type="match status" value="1"/>
</dbReference>
<feature type="transmembrane region" description="Helical" evidence="10">
    <location>
        <begin position="12"/>
        <end position="36"/>
    </location>
</feature>
<dbReference type="InterPro" id="IPR003691">
    <property type="entry name" value="FluC"/>
</dbReference>
<keyword evidence="4 10" id="KW-1133">Transmembrane helix</keyword>
<comment type="activity regulation">
    <text evidence="10">Na(+) is not transported, but it plays an essential structural role and its presence is essential for fluoride channel function.</text>
</comment>
<keyword evidence="10" id="KW-0915">Sodium</keyword>
<dbReference type="EMBL" id="LGUF01000007">
    <property type="protein sequence ID" value="KON90207.1"/>
    <property type="molecule type" value="Genomic_DNA"/>
</dbReference>
<comment type="subcellular location">
    <subcellularLocation>
        <location evidence="1 10">Cell membrane</location>
        <topology evidence="1 10">Multi-pass membrane protein</topology>
    </subcellularLocation>
</comment>
<evidence type="ECO:0000256" key="4">
    <source>
        <dbReference type="ARBA" id="ARBA00022989"/>
    </source>
</evidence>
<evidence type="ECO:0000256" key="10">
    <source>
        <dbReference type="HAMAP-Rule" id="MF_00454"/>
    </source>
</evidence>
<comment type="similarity">
    <text evidence="7 10">Belongs to the fluoride channel Fluc/FEX (TC 1.A.43) family.</text>
</comment>
<dbReference type="GO" id="GO:0046872">
    <property type="term" value="F:metal ion binding"/>
    <property type="evidence" value="ECO:0007669"/>
    <property type="project" value="UniProtKB-KW"/>
</dbReference>
<dbReference type="STRING" id="1459.AF332_05935"/>
<keyword evidence="6 10" id="KW-0407">Ion channel</keyword>
<dbReference type="AlphaFoldDB" id="A0A0M0GL34"/>
<evidence type="ECO:0000256" key="5">
    <source>
        <dbReference type="ARBA" id="ARBA00023136"/>
    </source>
</evidence>
<feature type="transmembrane region" description="Helical" evidence="10">
    <location>
        <begin position="42"/>
        <end position="65"/>
    </location>
</feature>
<evidence type="ECO:0000313" key="11">
    <source>
        <dbReference type="EMBL" id="KON90207.1"/>
    </source>
</evidence>
<dbReference type="Proteomes" id="UP000037109">
    <property type="component" value="Unassembled WGS sequence"/>
</dbReference>
<dbReference type="GO" id="GO:0005886">
    <property type="term" value="C:plasma membrane"/>
    <property type="evidence" value="ECO:0007669"/>
    <property type="project" value="UniProtKB-SubCell"/>
</dbReference>
<comment type="catalytic activity">
    <reaction evidence="8">
        <text>fluoride(in) = fluoride(out)</text>
        <dbReference type="Rhea" id="RHEA:76159"/>
        <dbReference type="ChEBI" id="CHEBI:17051"/>
    </reaction>
    <physiologicalReaction direction="left-to-right" evidence="8">
        <dbReference type="Rhea" id="RHEA:76160"/>
    </physiologicalReaction>
</comment>
<keyword evidence="12" id="KW-1185">Reference proteome</keyword>
<keyword evidence="2 10" id="KW-1003">Cell membrane</keyword>
<comment type="function">
    <text evidence="9 10">Fluoride-specific ion channel. Important for reducing fluoride concentration in the cell, thus reducing its toxicity.</text>
</comment>
<name>A0A0M0GL34_SPOGL</name>
<protein>
    <recommendedName>
        <fullName evidence="10">Fluoride-specific ion channel FluC</fullName>
    </recommendedName>
</protein>
<feature type="binding site" evidence="10">
    <location>
        <position position="87"/>
    </location>
    <ligand>
        <name>Na(+)</name>
        <dbReference type="ChEBI" id="CHEBI:29101"/>
        <note>structural</note>
    </ligand>
</feature>
<evidence type="ECO:0000256" key="3">
    <source>
        <dbReference type="ARBA" id="ARBA00022692"/>
    </source>
</evidence>
<comment type="caution">
    <text evidence="11">The sequence shown here is derived from an EMBL/GenBank/DDBJ whole genome shotgun (WGS) entry which is preliminary data.</text>
</comment>
<dbReference type="PATRIC" id="fig|1459.3.peg.1250"/>
<evidence type="ECO:0000256" key="2">
    <source>
        <dbReference type="ARBA" id="ARBA00022475"/>
    </source>
</evidence>
<evidence type="ECO:0000256" key="6">
    <source>
        <dbReference type="ARBA" id="ARBA00023303"/>
    </source>
</evidence>
<feature type="binding site" evidence="10">
    <location>
        <position position="84"/>
    </location>
    <ligand>
        <name>Na(+)</name>
        <dbReference type="ChEBI" id="CHEBI:29101"/>
        <note>structural</note>
    </ligand>
</feature>
<evidence type="ECO:0000256" key="1">
    <source>
        <dbReference type="ARBA" id="ARBA00004651"/>
    </source>
</evidence>
<reference evidence="12" key="1">
    <citation type="submission" date="2015-07" db="EMBL/GenBank/DDBJ databases">
        <title>Fjat-10036 dsm4.</title>
        <authorList>
            <person name="Liu B."/>
            <person name="Wang J."/>
            <person name="Zhu Y."/>
            <person name="Liu G."/>
            <person name="Chen Q."/>
            <person name="Chen Z."/>
            <person name="Lan J."/>
            <person name="Che J."/>
            <person name="Ge C."/>
            <person name="Shi H."/>
            <person name="Pan Z."/>
            <person name="Liu X."/>
        </authorList>
    </citation>
    <scope>NUCLEOTIDE SEQUENCE [LARGE SCALE GENOMIC DNA]</scope>
    <source>
        <strain evidence="12">DSM 4</strain>
    </source>
</reference>
<evidence type="ECO:0000256" key="8">
    <source>
        <dbReference type="ARBA" id="ARBA00035585"/>
    </source>
</evidence>
<keyword evidence="10" id="KW-0479">Metal-binding</keyword>
<dbReference type="GO" id="GO:0140114">
    <property type="term" value="P:cellular detoxification of fluoride"/>
    <property type="evidence" value="ECO:0007669"/>
    <property type="project" value="UniProtKB-UniRule"/>
</dbReference>
<keyword evidence="5 10" id="KW-0472">Membrane</keyword>
<dbReference type="HAMAP" id="MF_00454">
    <property type="entry name" value="FluC"/>
    <property type="match status" value="1"/>
</dbReference>
<feature type="transmembrane region" description="Helical" evidence="10">
    <location>
        <begin position="100"/>
        <end position="121"/>
    </location>
</feature>
<evidence type="ECO:0000313" key="12">
    <source>
        <dbReference type="Proteomes" id="UP000037109"/>
    </source>
</evidence>
<proteinExistence type="inferred from homology"/>
<keyword evidence="10" id="KW-0813">Transport</keyword>
<gene>
    <name evidence="10" type="primary">fluC</name>
    <name evidence="10" type="synonym">crcB</name>
    <name evidence="11" type="ORF">AF332_05935</name>
</gene>
<keyword evidence="3 10" id="KW-0812">Transmembrane</keyword>
<dbReference type="Pfam" id="PF02537">
    <property type="entry name" value="CRCB"/>
    <property type="match status" value="1"/>
</dbReference>
<dbReference type="PANTHER" id="PTHR28259">
    <property type="entry name" value="FLUORIDE EXPORT PROTEIN 1-RELATED"/>
    <property type="match status" value="1"/>
</dbReference>
<evidence type="ECO:0000256" key="7">
    <source>
        <dbReference type="ARBA" id="ARBA00035120"/>
    </source>
</evidence>
<evidence type="ECO:0000256" key="9">
    <source>
        <dbReference type="ARBA" id="ARBA00049940"/>
    </source>
</evidence>
<accession>A0A0M0GL34</accession>
<feature type="transmembrane region" description="Helical" evidence="10">
    <location>
        <begin position="77"/>
        <end position="94"/>
    </location>
</feature>
<dbReference type="GO" id="GO:0062054">
    <property type="term" value="F:fluoride channel activity"/>
    <property type="evidence" value="ECO:0007669"/>
    <property type="project" value="UniProtKB-UniRule"/>
</dbReference>